<accession>A0A926EK75</accession>
<organism evidence="6 7">
    <name type="scientific">Zhenhengia yiwuensis</name>
    <dbReference type="NCBI Taxonomy" id="2763666"/>
    <lineage>
        <taxon>Bacteria</taxon>
        <taxon>Bacillati</taxon>
        <taxon>Bacillota</taxon>
        <taxon>Clostridia</taxon>
        <taxon>Lachnospirales</taxon>
        <taxon>Lachnospiraceae</taxon>
        <taxon>Zhenhengia</taxon>
    </lineage>
</organism>
<dbReference type="InterPro" id="IPR036582">
    <property type="entry name" value="Mao_N_sf"/>
</dbReference>
<dbReference type="SUPFAM" id="SSF141066">
    <property type="entry name" value="ICP-like"/>
    <property type="match status" value="1"/>
</dbReference>
<dbReference type="AlphaFoldDB" id="A0A926EK75"/>
<evidence type="ECO:0000256" key="1">
    <source>
        <dbReference type="ARBA" id="ARBA00022690"/>
    </source>
</evidence>
<keyword evidence="2" id="KW-0789">Thiol protease inhibitor</keyword>
<dbReference type="PANTHER" id="PTHR36530:SF1">
    <property type="entry name" value="AMOEBIASIN-1"/>
    <property type="match status" value="1"/>
</dbReference>
<keyword evidence="7" id="KW-1185">Reference proteome</keyword>
<keyword evidence="1" id="KW-0646">Protease inhibitor</keyword>
<dbReference type="Gene3D" id="3.30.457.10">
    <property type="entry name" value="Copper amine oxidase-like, N-terminal domain"/>
    <property type="match status" value="1"/>
</dbReference>
<feature type="domain" description="Copper amine oxidase-like N-terminal" evidence="4">
    <location>
        <begin position="30"/>
        <end position="127"/>
    </location>
</feature>
<dbReference type="InterPro" id="IPR052781">
    <property type="entry name" value="Cys_protease_inhibitor_I42"/>
</dbReference>
<protein>
    <submittedName>
        <fullName evidence="6">Protease inhibitor I42 family protein</fullName>
    </submittedName>
</protein>
<keyword evidence="3" id="KW-0732">Signal</keyword>
<evidence type="ECO:0000259" key="4">
    <source>
        <dbReference type="Pfam" id="PF07833"/>
    </source>
</evidence>
<feature type="signal peptide" evidence="3">
    <location>
        <begin position="1"/>
        <end position="23"/>
    </location>
</feature>
<evidence type="ECO:0000313" key="7">
    <source>
        <dbReference type="Proteomes" id="UP000655830"/>
    </source>
</evidence>
<dbReference type="SUPFAM" id="SSF55383">
    <property type="entry name" value="Copper amine oxidase, domain N"/>
    <property type="match status" value="1"/>
</dbReference>
<evidence type="ECO:0000256" key="3">
    <source>
        <dbReference type="SAM" id="SignalP"/>
    </source>
</evidence>
<evidence type="ECO:0000259" key="5">
    <source>
        <dbReference type="Pfam" id="PF09394"/>
    </source>
</evidence>
<reference evidence="6" key="1">
    <citation type="submission" date="2020-08" db="EMBL/GenBank/DDBJ databases">
        <title>Genome public.</title>
        <authorList>
            <person name="Liu C."/>
            <person name="Sun Q."/>
        </authorList>
    </citation>
    <scope>NUCLEOTIDE SEQUENCE</scope>
    <source>
        <strain evidence="6">NSJ-12</strain>
    </source>
</reference>
<sequence>MKRSKFIFPILLTLISCNSLIYASELPTNINNTQVVPAATYEDNTFFPVRILNDLLGHKLSWDPATKSTVLQSADLTVSLSVNNTEILVNQVPVTLSKAPKLIDNVLYAPAEFWSKAFNLHVSLQDNEFILIPTEEPTIPPNKTETPKQEETEKTVQQTILPLFEGSNTYYTGQQLIIRLDENPSTGYVWQVTFPEGLQVISDHFVPNKPEVADSPGEHSWVIKATKDGTYTMEFKKLRPSTPDSVIDTKTFKLKAKPTTALQN</sequence>
<proteinExistence type="predicted"/>
<dbReference type="Proteomes" id="UP000655830">
    <property type="component" value="Unassembled WGS sequence"/>
</dbReference>
<evidence type="ECO:0000313" key="6">
    <source>
        <dbReference type="EMBL" id="MBC8580035.1"/>
    </source>
</evidence>
<dbReference type="EMBL" id="JACRSY010000016">
    <property type="protein sequence ID" value="MBC8580035.1"/>
    <property type="molecule type" value="Genomic_DNA"/>
</dbReference>
<dbReference type="Gene3D" id="2.60.40.2020">
    <property type="match status" value="1"/>
</dbReference>
<evidence type="ECO:0000256" key="2">
    <source>
        <dbReference type="ARBA" id="ARBA00022704"/>
    </source>
</evidence>
<feature type="domain" description="Proteinase inhibitor I42 chagasin" evidence="5">
    <location>
        <begin position="172"/>
        <end position="255"/>
    </location>
</feature>
<dbReference type="InterPro" id="IPR036331">
    <property type="entry name" value="Chagasin-like_sf"/>
</dbReference>
<feature type="chain" id="PRO_5037987718" evidence="3">
    <location>
        <begin position="24"/>
        <end position="264"/>
    </location>
</feature>
<comment type="caution">
    <text evidence="6">The sequence shown here is derived from an EMBL/GenBank/DDBJ whole genome shotgun (WGS) entry which is preliminary data.</text>
</comment>
<name>A0A926EK75_9FIRM</name>
<dbReference type="PANTHER" id="PTHR36530">
    <property type="entry name" value="INHIBITOR OF CYSTEINE PEPTIDASE"/>
    <property type="match status" value="1"/>
</dbReference>
<dbReference type="RefSeq" id="WP_177672004.1">
    <property type="nucleotide sequence ID" value="NZ_JACRSY010000016.1"/>
</dbReference>
<dbReference type="GO" id="GO:0004869">
    <property type="term" value="F:cysteine-type endopeptidase inhibitor activity"/>
    <property type="evidence" value="ECO:0007669"/>
    <property type="project" value="UniProtKB-KW"/>
</dbReference>
<dbReference type="Pfam" id="PF09394">
    <property type="entry name" value="Inhibitor_I42"/>
    <property type="match status" value="1"/>
</dbReference>
<dbReference type="InterPro" id="IPR012854">
    <property type="entry name" value="Cu_amine_oxidase-like_N"/>
</dbReference>
<dbReference type="PROSITE" id="PS51257">
    <property type="entry name" value="PROKAR_LIPOPROTEIN"/>
    <property type="match status" value="1"/>
</dbReference>
<dbReference type="InterPro" id="IPR018990">
    <property type="entry name" value="Prot_inh_I42_chagasin"/>
</dbReference>
<dbReference type="Pfam" id="PF07833">
    <property type="entry name" value="Cu_amine_oxidN1"/>
    <property type="match status" value="1"/>
</dbReference>
<gene>
    <name evidence="6" type="ORF">H8718_10925</name>
</gene>